<feature type="non-terminal residue" evidence="3">
    <location>
        <position position="1"/>
    </location>
</feature>
<evidence type="ECO:0000313" key="4">
    <source>
        <dbReference type="Proteomes" id="UP000667349"/>
    </source>
</evidence>
<organism evidence="3 4">
    <name type="scientific">Acromyrmex insinuator</name>
    <dbReference type="NCBI Taxonomy" id="230686"/>
    <lineage>
        <taxon>Eukaryota</taxon>
        <taxon>Metazoa</taxon>
        <taxon>Ecdysozoa</taxon>
        <taxon>Arthropoda</taxon>
        <taxon>Hexapoda</taxon>
        <taxon>Insecta</taxon>
        <taxon>Pterygota</taxon>
        <taxon>Neoptera</taxon>
        <taxon>Endopterygota</taxon>
        <taxon>Hymenoptera</taxon>
        <taxon>Apocrita</taxon>
        <taxon>Aculeata</taxon>
        <taxon>Formicoidea</taxon>
        <taxon>Formicidae</taxon>
        <taxon>Myrmicinae</taxon>
        <taxon>Acromyrmex</taxon>
    </lineage>
</organism>
<evidence type="ECO:0000256" key="1">
    <source>
        <dbReference type="SAM" id="Phobius"/>
    </source>
</evidence>
<dbReference type="Gene3D" id="3.40.50.150">
    <property type="entry name" value="Vaccinia Virus protein VP39"/>
    <property type="match status" value="1"/>
</dbReference>
<keyword evidence="1" id="KW-1133">Transmembrane helix</keyword>
<feature type="transmembrane region" description="Helical" evidence="1">
    <location>
        <begin position="168"/>
        <end position="188"/>
    </location>
</feature>
<dbReference type="InterPro" id="IPR029063">
    <property type="entry name" value="SAM-dependent_MTases_sf"/>
</dbReference>
<feature type="domain" description="Methyltransferase type 11" evidence="2">
    <location>
        <begin position="38"/>
        <end position="137"/>
    </location>
</feature>
<dbReference type="GO" id="GO:0032259">
    <property type="term" value="P:methylation"/>
    <property type="evidence" value="ECO:0007669"/>
    <property type="project" value="UniProtKB-KW"/>
</dbReference>
<dbReference type="PANTHER" id="PTHR43861">
    <property type="entry name" value="TRANS-ACONITATE 2-METHYLTRANSFERASE-RELATED"/>
    <property type="match status" value="1"/>
</dbReference>
<comment type="caution">
    <text evidence="3">The sequence shown here is derived from an EMBL/GenBank/DDBJ whole genome shotgun (WGS) entry which is preliminary data.</text>
</comment>
<dbReference type="SUPFAM" id="SSF53335">
    <property type="entry name" value="S-adenosyl-L-methionine-dependent methyltransferases"/>
    <property type="match status" value="1"/>
</dbReference>
<keyword evidence="4" id="KW-1185">Reference proteome</keyword>
<evidence type="ECO:0000259" key="2">
    <source>
        <dbReference type="Pfam" id="PF08241"/>
    </source>
</evidence>
<dbReference type="Pfam" id="PF08241">
    <property type="entry name" value="Methyltransf_11"/>
    <property type="match status" value="1"/>
</dbReference>
<dbReference type="Proteomes" id="UP000667349">
    <property type="component" value="Unassembled WGS sequence"/>
</dbReference>
<sequence>MVNPAEYTYSNEVQKRSVSIAIKEFTKYLKNMSGICMDIGCGPGDITNNLLLSSLDSNAVIIGTDINVNMIKYATETYYNTRLKFEVLDIQTKNLPEKFIFKFNHIFSFHTLHWCNDIRKAFENIYRMLQSGGTIFIFFPASHNTIFEVFKNIAQDSRFASYLQVNIYWSYLFVFVYNFLIKILFIIFSQNPSKYIPPFYNSVASDEELKDLLESVGFNIQHCSIQETDFSEINEDNFLSSIMSISNFLDMMAPKEKEEFIIEFRREYKNCKLYGNNKHDDKKASIDIHKFLVAYAQKGE</sequence>
<dbReference type="GO" id="GO:0008757">
    <property type="term" value="F:S-adenosylmethionine-dependent methyltransferase activity"/>
    <property type="evidence" value="ECO:0007669"/>
    <property type="project" value="InterPro"/>
</dbReference>
<keyword evidence="3" id="KW-0808">Transferase</keyword>
<dbReference type="CDD" id="cd02440">
    <property type="entry name" value="AdoMet_MTases"/>
    <property type="match status" value="1"/>
</dbReference>
<protein>
    <submittedName>
        <fullName evidence="3">JHAMT methyltransferase</fullName>
    </submittedName>
</protein>
<keyword evidence="3" id="KW-0489">Methyltransferase</keyword>
<proteinExistence type="predicted"/>
<reference evidence="3" key="1">
    <citation type="submission" date="2020-02" db="EMBL/GenBank/DDBJ databases">
        <title>Relaxed selection underlies rapid genomic changes in the transitions from sociality to social parasitism in ants.</title>
        <authorList>
            <person name="Bi X."/>
        </authorList>
    </citation>
    <scope>NUCLEOTIDE SEQUENCE</scope>
    <source>
        <strain evidence="3">BGI-DK2013a</strain>
        <tissue evidence="3">Whole body</tissue>
    </source>
</reference>
<dbReference type="EMBL" id="JAANHZ010000744">
    <property type="protein sequence ID" value="KAG5307329.1"/>
    <property type="molecule type" value="Genomic_DNA"/>
</dbReference>
<gene>
    <name evidence="3" type="primary">Jhamt_1</name>
    <name evidence="3" type="ORF">G6Z75_0006134</name>
</gene>
<dbReference type="InterPro" id="IPR013216">
    <property type="entry name" value="Methyltransf_11"/>
</dbReference>
<accession>A0A836E216</accession>
<name>A0A836E216_9HYME</name>
<feature type="non-terminal residue" evidence="3">
    <location>
        <position position="300"/>
    </location>
</feature>
<evidence type="ECO:0000313" key="3">
    <source>
        <dbReference type="EMBL" id="KAG5307329.1"/>
    </source>
</evidence>
<keyword evidence="1" id="KW-0472">Membrane</keyword>
<keyword evidence="1" id="KW-0812">Transmembrane</keyword>
<dbReference type="AlphaFoldDB" id="A0A836E216"/>
<dbReference type="PANTHER" id="PTHR43861:SF1">
    <property type="entry name" value="TRANS-ACONITATE 2-METHYLTRANSFERASE"/>
    <property type="match status" value="1"/>
</dbReference>